<organism evidence="1 2">
    <name type="scientific">Bradyrhizobium barranii</name>
    <dbReference type="NCBI Taxonomy" id="2992140"/>
    <lineage>
        <taxon>Bacteria</taxon>
        <taxon>Pseudomonadati</taxon>
        <taxon>Pseudomonadota</taxon>
        <taxon>Alphaproteobacteria</taxon>
        <taxon>Hyphomicrobiales</taxon>
        <taxon>Nitrobacteraceae</taxon>
        <taxon>Bradyrhizobium</taxon>
    </lineage>
</organism>
<dbReference type="RefSeq" id="WP_231145081.1">
    <property type="nucleotide sequence ID" value="NZ_CP088100.1"/>
</dbReference>
<accession>A0ABY3QYG1</accession>
<dbReference type="EMBL" id="CP088100">
    <property type="protein sequence ID" value="UFW91056.1"/>
    <property type="molecule type" value="Genomic_DNA"/>
</dbReference>
<evidence type="ECO:0008006" key="3">
    <source>
        <dbReference type="Google" id="ProtNLM"/>
    </source>
</evidence>
<evidence type="ECO:0000313" key="1">
    <source>
        <dbReference type="EMBL" id="UFW91056.1"/>
    </source>
</evidence>
<name>A0ABY3QYG1_9BRAD</name>
<gene>
    <name evidence="1" type="ORF">BjapCC829_21960</name>
</gene>
<keyword evidence="2" id="KW-1185">Reference proteome</keyword>
<sequence length="127" mass="13655">MPKITLAGKDFPIALLAPRQNRIVIPKLIALMQGFTDGHKADVLNPMNLTTQQYDDLCDVVWVAVTRATPTLTKEAFLDMPIDLLELIAAMDVVAKQCGVMKRAGDVKPGEAPAMVNHSTGTASSPV</sequence>
<proteinExistence type="predicted"/>
<protein>
    <recommendedName>
        <fullName evidence="3">Tail assembly chaperone</fullName>
    </recommendedName>
</protein>
<dbReference type="Proteomes" id="UP001430990">
    <property type="component" value="Chromosome"/>
</dbReference>
<evidence type="ECO:0000313" key="2">
    <source>
        <dbReference type="Proteomes" id="UP001430990"/>
    </source>
</evidence>
<reference evidence="1" key="1">
    <citation type="submission" date="2021-11" db="EMBL/GenBank/DDBJ databases">
        <title>Australian commercial rhizobial inoculants.</title>
        <authorList>
            <person name="Kohlmeier M.G."/>
            <person name="O'Hara G.W."/>
            <person name="Colombi E."/>
            <person name="Ramsay J.P."/>
            <person name="Terpolilli J."/>
        </authorList>
    </citation>
    <scope>NUCLEOTIDE SEQUENCE</scope>
    <source>
        <strain evidence="1">CC829</strain>
    </source>
</reference>